<feature type="compositionally biased region" description="Low complexity" evidence="1">
    <location>
        <begin position="515"/>
        <end position="536"/>
    </location>
</feature>
<feature type="compositionally biased region" description="Basic and acidic residues" evidence="1">
    <location>
        <begin position="658"/>
        <end position="680"/>
    </location>
</feature>
<accession>A0A7G2CH66</accession>
<proteinExistence type="predicted"/>
<evidence type="ECO:0000256" key="1">
    <source>
        <dbReference type="SAM" id="MobiDB-lite"/>
    </source>
</evidence>
<feature type="compositionally biased region" description="Polar residues" evidence="1">
    <location>
        <begin position="744"/>
        <end position="753"/>
    </location>
</feature>
<name>A0A7G2CH66_9TRYP</name>
<dbReference type="VEuPathDB" id="TriTrypDB:ADEAN_000658900"/>
<dbReference type="OrthoDB" id="267094at2759"/>
<organism evidence="2 3">
    <name type="scientific">Angomonas deanei</name>
    <dbReference type="NCBI Taxonomy" id="59799"/>
    <lineage>
        <taxon>Eukaryota</taxon>
        <taxon>Discoba</taxon>
        <taxon>Euglenozoa</taxon>
        <taxon>Kinetoplastea</taxon>
        <taxon>Metakinetoplastina</taxon>
        <taxon>Trypanosomatida</taxon>
        <taxon>Trypanosomatidae</taxon>
        <taxon>Strigomonadinae</taxon>
        <taxon>Angomonas</taxon>
    </lineage>
</organism>
<feature type="compositionally biased region" description="Polar residues" evidence="1">
    <location>
        <begin position="551"/>
        <end position="568"/>
    </location>
</feature>
<dbReference type="EMBL" id="LR877157">
    <property type="protein sequence ID" value="CAD2219096.1"/>
    <property type="molecule type" value="Genomic_DNA"/>
</dbReference>
<reference evidence="2 3" key="1">
    <citation type="submission" date="2020-08" db="EMBL/GenBank/DDBJ databases">
        <authorList>
            <person name="Newling K."/>
            <person name="Davey J."/>
            <person name="Forrester S."/>
        </authorList>
    </citation>
    <scope>NUCLEOTIDE SEQUENCE [LARGE SCALE GENOMIC DNA]</scope>
    <source>
        <strain evidence="3">Crithidia deanei Carvalho (ATCC PRA-265)</strain>
    </source>
</reference>
<gene>
    <name evidence="2" type="ORF">ADEAN_000658900</name>
</gene>
<feature type="region of interest" description="Disordered" evidence="1">
    <location>
        <begin position="511"/>
        <end position="791"/>
    </location>
</feature>
<keyword evidence="3" id="KW-1185">Reference proteome</keyword>
<sequence>MTEVMLPRGESDRVPEDSPATASSDLLELAKTSLSRPVPKTGALPYVLQVVACGVTFDVPVTGNTRSASVLREVAELAIPSECSKSLGSIEAVLFYNNTPLPPDAPMSNVPRDAVLHLHIRLESFSSLCQIVSSKGAQRRSVFPQQAASQLAPYGASHDRAMSRSVFGNSFPIKGTYSPSSGSGGISERGSVSPNRDFVLENQDSPSWGTPGCTYVAIQSTRDSSHATAPQTRGLVAPGYRAMSMSSGEPNSLERAEYLTVYVQMPPSQESQGVHLSTLSSPSMLQEDDIPSVGGDNESSVISLNQGPVRRLRVRQDFPVGVLRQLFAVEEFQKIFMDGELVSDESRTLADIYAPQYAVFSFAKSEKDVVPLDAKIAESIAKKRKRQERVLSLSPDMLTDAKQSPRTSSAFSPTVRDVNTTAPFDRVDSAASLRSEGSNYSVRRRRSRASADVEEVVQNDVILVENNAAPAEFQLQQTRSVDPYAPVQLMVNLKTDASAEKLESMEPLSKIPMFASPEGSPSPDASSPSPNSSAERAANEVFPLPARRNSEPQFSNVQLSGRNDSSMKISPIKKENSGLSVDPLHTQGLQNASVPRLTSEQSSSDKPPRRSSADAVSSTLRRVVSGSKSDQPSKKKKKSDKSQGLPPISSSTKNPKSSKRDTPATADAQKEKAVPHEPTDSKSSNSNSRANTPLSSTASPQALASVGEQKRGKLSFGAPPSDPRTPDSAVYMSNPGSLMAPLSSHGSPYSRPTSLFGHPSGVKSSNQSSNQQWAKSSSATPNYSFGAGDSGDVVETAKEEAMQRLNSAGTHETVSSESKIRITVRDPVDLAVFNYNVPVVPHCPVGILRQWLSEDLENRMKKEEVPPLLDEKKFGIFYGHTPKYIKDEEATFESITKGVHDVLFQILQMNE</sequence>
<feature type="compositionally biased region" description="Polar residues" evidence="1">
    <location>
        <begin position="762"/>
        <end position="783"/>
    </location>
</feature>
<feature type="region of interest" description="Disordered" evidence="1">
    <location>
        <begin position="1"/>
        <end position="24"/>
    </location>
</feature>
<dbReference type="Proteomes" id="UP000515908">
    <property type="component" value="Chromosome 13"/>
</dbReference>
<evidence type="ECO:0000313" key="2">
    <source>
        <dbReference type="EMBL" id="CAD2219096.1"/>
    </source>
</evidence>
<protein>
    <submittedName>
        <fullName evidence="2">Uncharacterized protein</fullName>
    </submittedName>
</protein>
<evidence type="ECO:0000313" key="3">
    <source>
        <dbReference type="Proteomes" id="UP000515908"/>
    </source>
</evidence>
<feature type="compositionally biased region" description="Polar residues" evidence="1">
    <location>
        <begin position="681"/>
        <end position="702"/>
    </location>
</feature>
<feature type="region of interest" description="Disordered" evidence="1">
    <location>
        <begin position="177"/>
        <end position="196"/>
    </location>
</feature>
<feature type="compositionally biased region" description="Polar residues" evidence="1">
    <location>
        <begin position="587"/>
        <end position="605"/>
    </location>
</feature>
<dbReference type="AlphaFoldDB" id="A0A7G2CH66"/>